<evidence type="ECO:0000313" key="18">
    <source>
        <dbReference type="Proteomes" id="UP001461498"/>
    </source>
</evidence>
<keyword evidence="6" id="KW-0479">Metal-binding</keyword>
<keyword evidence="10 15" id="KW-1133">Transmembrane helix</keyword>
<keyword evidence="5 15" id="KW-0812">Transmembrane</keyword>
<dbReference type="InterPro" id="IPR029787">
    <property type="entry name" value="Nucleotide_cyclase"/>
</dbReference>
<evidence type="ECO:0000313" key="17">
    <source>
        <dbReference type="EMBL" id="KAK9502710.1"/>
    </source>
</evidence>
<dbReference type="Pfam" id="PF00211">
    <property type="entry name" value="Guanylate_cyc"/>
    <property type="match status" value="1"/>
</dbReference>
<dbReference type="GO" id="GO:0005524">
    <property type="term" value="F:ATP binding"/>
    <property type="evidence" value="ECO:0007669"/>
    <property type="project" value="UniProtKB-KW"/>
</dbReference>
<dbReference type="Gene3D" id="3.30.70.1230">
    <property type="entry name" value="Nucleotide cyclase"/>
    <property type="match status" value="1"/>
</dbReference>
<dbReference type="EC" id="4.6.1.1" evidence="4"/>
<dbReference type="PROSITE" id="PS50125">
    <property type="entry name" value="GUANYLATE_CYCLASE_2"/>
    <property type="match status" value="1"/>
</dbReference>
<keyword evidence="12 15" id="KW-0472">Membrane</keyword>
<dbReference type="PANTHER" id="PTHR45627:SF12">
    <property type="entry name" value="ADENYLATE CYCLASE TYPE 2"/>
    <property type="match status" value="1"/>
</dbReference>
<evidence type="ECO:0000256" key="10">
    <source>
        <dbReference type="ARBA" id="ARBA00022989"/>
    </source>
</evidence>
<keyword evidence="11" id="KW-0115">cAMP biosynthesis</keyword>
<comment type="catalytic activity">
    <reaction evidence="1">
        <text>ATP = 3',5'-cyclic AMP + diphosphate</text>
        <dbReference type="Rhea" id="RHEA:15389"/>
        <dbReference type="ChEBI" id="CHEBI:30616"/>
        <dbReference type="ChEBI" id="CHEBI:33019"/>
        <dbReference type="ChEBI" id="CHEBI:58165"/>
        <dbReference type="EC" id="4.6.1.1"/>
    </reaction>
</comment>
<comment type="subcellular location">
    <subcellularLocation>
        <location evidence="3">Membrane</location>
        <topology evidence="3">Multi-pass membrane protein</topology>
    </subcellularLocation>
</comment>
<evidence type="ECO:0000259" key="16">
    <source>
        <dbReference type="PROSITE" id="PS50125"/>
    </source>
</evidence>
<dbReference type="AlphaFoldDB" id="A0AAW1D2X9"/>
<evidence type="ECO:0000256" key="2">
    <source>
        <dbReference type="ARBA" id="ARBA00001946"/>
    </source>
</evidence>
<keyword evidence="7" id="KW-0547">Nucleotide-binding</keyword>
<evidence type="ECO:0000256" key="11">
    <source>
        <dbReference type="ARBA" id="ARBA00022998"/>
    </source>
</evidence>
<dbReference type="GO" id="GO:0035556">
    <property type="term" value="P:intracellular signal transduction"/>
    <property type="evidence" value="ECO:0007669"/>
    <property type="project" value="InterPro"/>
</dbReference>
<dbReference type="SUPFAM" id="SSF55073">
    <property type="entry name" value="Nucleotide cyclase"/>
    <property type="match status" value="1"/>
</dbReference>
<evidence type="ECO:0000256" key="3">
    <source>
        <dbReference type="ARBA" id="ARBA00004141"/>
    </source>
</evidence>
<dbReference type="GO" id="GO:0046872">
    <property type="term" value="F:metal ion binding"/>
    <property type="evidence" value="ECO:0007669"/>
    <property type="project" value="UniProtKB-KW"/>
</dbReference>
<sequence>MRIGIHTGNVLCGVLGLRKWQFDVWSDDVTLANHMESGGVPGRVHITEATLMQLNDRFQVEPGNGASRDSYLADHKIETYLIVPVSYCYSFILFVILSIIFTFMIFLKDIGSHVFVKNIDFDIGPFSGSTALKIQRIMVFSPTSAQIGQFFISDNSFKNNPTKTVFVNNVLLRTKVSLR</sequence>
<dbReference type="PANTHER" id="PTHR45627">
    <property type="entry name" value="ADENYLATE CYCLASE TYPE 1"/>
    <property type="match status" value="1"/>
</dbReference>
<comment type="similarity">
    <text evidence="14">Belongs to the adenylyl cyclase class-4/guanylyl cyclase family.</text>
</comment>
<feature type="transmembrane region" description="Helical" evidence="15">
    <location>
        <begin position="81"/>
        <end position="107"/>
    </location>
</feature>
<accession>A0AAW1D2X9</accession>
<organism evidence="17 18">
    <name type="scientific">Rhynocoris fuscipes</name>
    <dbReference type="NCBI Taxonomy" id="488301"/>
    <lineage>
        <taxon>Eukaryota</taxon>
        <taxon>Metazoa</taxon>
        <taxon>Ecdysozoa</taxon>
        <taxon>Arthropoda</taxon>
        <taxon>Hexapoda</taxon>
        <taxon>Insecta</taxon>
        <taxon>Pterygota</taxon>
        <taxon>Neoptera</taxon>
        <taxon>Paraneoptera</taxon>
        <taxon>Hemiptera</taxon>
        <taxon>Heteroptera</taxon>
        <taxon>Panheteroptera</taxon>
        <taxon>Cimicomorpha</taxon>
        <taxon>Reduviidae</taxon>
        <taxon>Harpactorinae</taxon>
        <taxon>Harpactorini</taxon>
        <taxon>Rhynocoris</taxon>
    </lineage>
</organism>
<evidence type="ECO:0000256" key="5">
    <source>
        <dbReference type="ARBA" id="ARBA00022692"/>
    </source>
</evidence>
<evidence type="ECO:0000256" key="1">
    <source>
        <dbReference type="ARBA" id="ARBA00001593"/>
    </source>
</evidence>
<dbReference type="PROSITE" id="PS00452">
    <property type="entry name" value="GUANYLATE_CYCLASE_1"/>
    <property type="match status" value="1"/>
</dbReference>
<proteinExistence type="inferred from homology"/>
<evidence type="ECO:0000256" key="15">
    <source>
        <dbReference type="SAM" id="Phobius"/>
    </source>
</evidence>
<name>A0AAW1D2X9_9HEMI</name>
<dbReference type="InterPro" id="IPR001054">
    <property type="entry name" value="A/G_cyclase"/>
</dbReference>
<dbReference type="Proteomes" id="UP001461498">
    <property type="component" value="Unassembled WGS sequence"/>
</dbReference>
<evidence type="ECO:0000256" key="4">
    <source>
        <dbReference type="ARBA" id="ARBA00012201"/>
    </source>
</evidence>
<dbReference type="GO" id="GO:0005886">
    <property type="term" value="C:plasma membrane"/>
    <property type="evidence" value="ECO:0007669"/>
    <property type="project" value="TreeGrafter"/>
</dbReference>
<dbReference type="FunFam" id="3.30.70.1230:FF:000095">
    <property type="entry name" value="Adenylate cyclase, putative"/>
    <property type="match status" value="1"/>
</dbReference>
<gene>
    <name evidence="17" type="ORF">O3M35_011424</name>
</gene>
<keyword evidence="13 14" id="KW-0456">Lyase</keyword>
<comment type="cofactor">
    <cofactor evidence="2">
        <name>Mg(2+)</name>
        <dbReference type="ChEBI" id="CHEBI:18420"/>
    </cofactor>
</comment>
<dbReference type="CDD" id="cd07302">
    <property type="entry name" value="CHD"/>
    <property type="match status" value="1"/>
</dbReference>
<evidence type="ECO:0000256" key="13">
    <source>
        <dbReference type="ARBA" id="ARBA00023239"/>
    </source>
</evidence>
<evidence type="ECO:0000256" key="12">
    <source>
        <dbReference type="ARBA" id="ARBA00023136"/>
    </source>
</evidence>
<keyword evidence="18" id="KW-1185">Reference proteome</keyword>
<dbReference type="InterPro" id="IPR018297">
    <property type="entry name" value="A/G_cyclase_CS"/>
</dbReference>
<dbReference type="GO" id="GO:0007189">
    <property type="term" value="P:adenylate cyclase-activating G protein-coupled receptor signaling pathway"/>
    <property type="evidence" value="ECO:0007669"/>
    <property type="project" value="TreeGrafter"/>
</dbReference>
<evidence type="ECO:0000256" key="8">
    <source>
        <dbReference type="ARBA" id="ARBA00022840"/>
    </source>
</evidence>
<dbReference type="GO" id="GO:0006171">
    <property type="term" value="P:cAMP biosynthetic process"/>
    <property type="evidence" value="ECO:0007669"/>
    <property type="project" value="UniProtKB-KW"/>
</dbReference>
<dbReference type="EMBL" id="JAPXFL010000008">
    <property type="protein sequence ID" value="KAK9502710.1"/>
    <property type="molecule type" value="Genomic_DNA"/>
</dbReference>
<evidence type="ECO:0000256" key="7">
    <source>
        <dbReference type="ARBA" id="ARBA00022741"/>
    </source>
</evidence>
<dbReference type="GO" id="GO:0007193">
    <property type="term" value="P:adenylate cyclase-inhibiting G protein-coupled receptor signaling pathway"/>
    <property type="evidence" value="ECO:0007669"/>
    <property type="project" value="TreeGrafter"/>
</dbReference>
<evidence type="ECO:0000256" key="9">
    <source>
        <dbReference type="ARBA" id="ARBA00022842"/>
    </source>
</evidence>
<keyword evidence="8" id="KW-0067">ATP-binding</keyword>
<keyword evidence="9" id="KW-0460">Magnesium</keyword>
<reference evidence="17 18" key="1">
    <citation type="submission" date="2022-12" db="EMBL/GenBank/DDBJ databases">
        <title>Chromosome-level genome assembly of true bugs.</title>
        <authorList>
            <person name="Ma L."/>
            <person name="Li H."/>
        </authorList>
    </citation>
    <scope>NUCLEOTIDE SEQUENCE [LARGE SCALE GENOMIC DNA]</scope>
    <source>
        <strain evidence="17">Lab_2022b</strain>
    </source>
</reference>
<dbReference type="GO" id="GO:0004016">
    <property type="term" value="F:adenylate cyclase activity"/>
    <property type="evidence" value="ECO:0007669"/>
    <property type="project" value="UniProtKB-EC"/>
</dbReference>
<feature type="domain" description="Guanylate cyclase" evidence="16">
    <location>
        <begin position="1"/>
        <end position="36"/>
    </location>
</feature>
<protein>
    <recommendedName>
        <fullName evidence="4">adenylate cyclase</fullName>
        <ecNumber evidence="4">4.6.1.1</ecNumber>
    </recommendedName>
</protein>
<evidence type="ECO:0000256" key="14">
    <source>
        <dbReference type="RuleBase" id="RU000405"/>
    </source>
</evidence>
<comment type="caution">
    <text evidence="17">The sequence shown here is derived from an EMBL/GenBank/DDBJ whole genome shotgun (WGS) entry which is preliminary data.</text>
</comment>
<evidence type="ECO:0000256" key="6">
    <source>
        <dbReference type="ARBA" id="ARBA00022723"/>
    </source>
</evidence>